<dbReference type="GO" id="GO:0005829">
    <property type="term" value="C:cytosol"/>
    <property type="evidence" value="ECO:0007669"/>
    <property type="project" value="TreeGrafter"/>
</dbReference>
<keyword evidence="4" id="KW-1185">Reference proteome</keyword>
<reference evidence="3 4" key="1">
    <citation type="submission" date="2016-10" db="EMBL/GenBank/DDBJ databases">
        <authorList>
            <person name="de Groot N.N."/>
        </authorList>
    </citation>
    <scope>NUCLEOTIDE SEQUENCE [LARGE SCALE GENOMIC DNA]</scope>
    <source>
        <strain evidence="3 4">NP_1H</strain>
    </source>
</reference>
<dbReference type="InterPro" id="IPR036390">
    <property type="entry name" value="WH_DNA-bd_sf"/>
</dbReference>
<dbReference type="OrthoDB" id="9795923at2"/>
<sequence length="149" mass="16137">MRINAFADVCLRAVMLLASAPPGELLTSRDIADAIGTPYNHVSKAIARLRDLGLVDITRGRSGGVLLSAAGRRATVGWVLRQLDDRTDVVDCESATGGCPLNHRCSLRAALRRAREAFYSELDDLVIAELPKPQQMGPVFVTLHTRQSA</sequence>
<dbReference type="InterPro" id="IPR036388">
    <property type="entry name" value="WH-like_DNA-bd_sf"/>
</dbReference>
<dbReference type="AlphaFoldDB" id="A0A1G8I6L3"/>
<gene>
    <name evidence="3" type="ORF">SAMN04488693_106152</name>
</gene>
<dbReference type="GO" id="GO:0003700">
    <property type="term" value="F:DNA-binding transcription factor activity"/>
    <property type="evidence" value="ECO:0007669"/>
    <property type="project" value="TreeGrafter"/>
</dbReference>
<dbReference type="Gene3D" id="1.10.10.10">
    <property type="entry name" value="Winged helix-like DNA-binding domain superfamily/Winged helix DNA-binding domain"/>
    <property type="match status" value="1"/>
</dbReference>
<dbReference type="InterPro" id="IPR000944">
    <property type="entry name" value="Tscrpt_reg_Rrf2"/>
</dbReference>
<evidence type="ECO:0000256" key="1">
    <source>
        <dbReference type="ARBA" id="ARBA00023125"/>
    </source>
</evidence>
<proteinExistence type="predicted"/>
<dbReference type="PANTHER" id="PTHR33221">
    <property type="entry name" value="WINGED HELIX-TURN-HELIX TRANSCRIPTIONAL REGULATOR, RRF2 FAMILY"/>
    <property type="match status" value="1"/>
</dbReference>
<dbReference type="SUPFAM" id="SSF46785">
    <property type="entry name" value="Winged helix' DNA-binding domain"/>
    <property type="match status" value="1"/>
</dbReference>
<evidence type="ECO:0000313" key="3">
    <source>
        <dbReference type="EMBL" id="SDI14477.1"/>
    </source>
</evidence>
<dbReference type="GO" id="GO:0003677">
    <property type="term" value="F:DNA binding"/>
    <property type="evidence" value="ECO:0007669"/>
    <property type="project" value="UniProtKB-KW"/>
</dbReference>
<dbReference type="RefSeq" id="WP_026544828.1">
    <property type="nucleotide sequence ID" value="NZ_FNDT01000006.1"/>
</dbReference>
<dbReference type="Proteomes" id="UP000199258">
    <property type="component" value="Unassembled WGS sequence"/>
</dbReference>
<protein>
    <submittedName>
        <fullName evidence="3">Transcriptional regulator, BadM/Rrf2 family</fullName>
    </submittedName>
</protein>
<name>A0A1G8I6L3_9MICC</name>
<dbReference type="PROSITE" id="PS51197">
    <property type="entry name" value="HTH_RRF2_2"/>
    <property type="match status" value="1"/>
</dbReference>
<comment type="cofactor">
    <cofactor evidence="2">
        <name>[2Fe-2S] cluster</name>
        <dbReference type="ChEBI" id="CHEBI:190135"/>
    </cofactor>
</comment>
<dbReference type="PANTHER" id="PTHR33221:SF4">
    <property type="entry name" value="HTH-TYPE TRANSCRIPTIONAL REPRESSOR NSRR"/>
    <property type="match status" value="1"/>
</dbReference>
<dbReference type="Pfam" id="PF02082">
    <property type="entry name" value="Rrf2"/>
    <property type="match status" value="1"/>
</dbReference>
<dbReference type="EMBL" id="FNDT01000006">
    <property type="protein sequence ID" value="SDI14477.1"/>
    <property type="molecule type" value="Genomic_DNA"/>
</dbReference>
<keyword evidence="1" id="KW-0238">DNA-binding</keyword>
<evidence type="ECO:0000256" key="2">
    <source>
        <dbReference type="ARBA" id="ARBA00034078"/>
    </source>
</evidence>
<evidence type="ECO:0000313" key="4">
    <source>
        <dbReference type="Proteomes" id="UP000199258"/>
    </source>
</evidence>
<organism evidence="3 4">
    <name type="scientific">Arthrobacter subterraneus</name>
    <dbReference type="NCBI Taxonomy" id="335973"/>
    <lineage>
        <taxon>Bacteria</taxon>
        <taxon>Bacillati</taxon>
        <taxon>Actinomycetota</taxon>
        <taxon>Actinomycetes</taxon>
        <taxon>Micrococcales</taxon>
        <taxon>Micrococcaceae</taxon>
        <taxon>Arthrobacter</taxon>
    </lineage>
</organism>
<accession>A0A1G8I6L3</accession>
<dbReference type="STRING" id="335973.SAMN04488693_106152"/>